<gene>
    <name evidence="2" type="ORF">MKW94_011818</name>
</gene>
<dbReference type="AlphaFoldDB" id="A0AA41UXQ4"/>
<dbReference type="EMBL" id="JAJJMA010033283">
    <property type="protein sequence ID" value="MCL7024334.1"/>
    <property type="molecule type" value="Genomic_DNA"/>
</dbReference>
<keyword evidence="1" id="KW-0732">Signal</keyword>
<dbReference type="InterPro" id="IPR036466">
    <property type="entry name" value="Pollen_allergen_ole-e-6_sf"/>
</dbReference>
<feature type="signal peptide" evidence="1">
    <location>
        <begin position="1"/>
        <end position="26"/>
    </location>
</feature>
<reference evidence="2" key="1">
    <citation type="submission" date="2022-03" db="EMBL/GenBank/DDBJ databases">
        <title>A functionally conserved STORR gene fusion in Papaver species that diverged 16.8 million years ago.</title>
        <authorList>
            <person name="Catania T."/>
        </authorList>
    </citation>
    <scope>NUCLEOTIDE SEQUENCE</scope>
    <source>
        <strain evidence="2">S-191538</strain>
    </source>
</reference>
<evidence type="ECO:0000256" key="1">
    <source>
        <dbReference type="SAM" id="SignalP"/>
    </source>
</evidence>
<comment type="caution">
    <text evidence="2">The sequence shown here is derived from an EMBL/GenBank/DDBJ whole genome shotgun (WGS) entry which is preliminary data.</text>
</comment>
<dbReference type="SUPFAM" id="SSF111388">
    <property type="entry name" value="Pollen allergen ole e 6"/>
    <property type="match status" value="1"/>
</dbReference>
<feature type="chain" id="PRO_5041385168" evidence="1">
    <location>
        <begin position="27"/>
        <end position="82"/>
    </location>
</feature>
<keyword evidence="3" id="KW-1185">Reference proteome</keyword>
<name>A0AA41UXQ4_PAPNU</name>
<organism evidence="2 3">
    <name type="scientific">Papaver nudicaule</name>
    <name type="common">Iceland poppy</name>
    <dbReference type="NCBI Taxonomy" id="74823"/>
    <lineage>
        <taxon>Eukaryota</taxon>
        <taxon>Viridiplantae</taxon>
        <taxon>Streptophyta</taxon>
        <taxon>Embryophyta</taxon>
        <taxon>Tracheophyta</taxon>
        <taxon>Spermatophyta</taxon>
        <taxon>Magnoliopsida</taxon>
        <taxon>Ranunculales</taxon>
        <taxon>Papaveraceae</taxon>
        <taxon>Papaveroideae</taxon>
        <taxon>Papaver</taxon>
    </lineage>
</organism>
<accession>A0AA41UXQ4</accession>
<dbReference type="Gene3D" id="1.10.287.720">
    <property type="entry name" value="Pollen allergen ole e 6"/>
    <property type="match status" value="1"/>
</dbReference>
<dbReference type="Proteomes" id="UP001177140">
    <property type="component" value="Unassembled WGS sequence"/>
</dbReference>
<protein>
    <submittedName>
        <fullName evidence="2">Uncharacterized protein</fullName>
    </submittedName>
</protein>
<evidence type="ECO:0000313" key="3">
    <source>
        <dbReference type="Proteomes" id="UP001177140"/>
    </source>
</evidence>
<sequence length="82" mass="9079">MAGKINVVVMLMCFMVLAVAVQFSQAHGDDGPFTYKTCFMTCFDLFKAKGLGNSLSEMKCDGMCSIAEKFGKYDEVLKNMKL</sequence>
<evidence type="ECO:0000313" key="2">
    <source>
        <dbReference type="EMBL" id="MCL7024334.1"/>
    </source>
</evidence>
<proteinExistence type="predicted"/>